<evidence type="ECO:0000313" key="3">
    <source>
        <dbReference type="Proteomes" id="UP000287547"/>
    </source>
</evidence>
<organism evidence="2 3">
    <name type="scientific">Kibdelosporangium aridum</name>
    <dbReference type="NCBI Taxonomy" id="2030"/>
    <lineage>
        <taxon>Bacteria</taxon>
        <taxon>Bacillati</taxon>
        <taxon>Actinomycetota</taxon>
        <taxon>Actinomycetes</taxon>
        <taxon>Pseudonocardiales</taxon>
        <taxon>Pseudonocardiaceae</taxon>
        <taxon>Kibdelosporangium</taxon>
    </lineage>
</organism>
<sequence>MRAGFDLSRECPSFTMTFVIRFRRHRALLARHPSCKTGDPIPKGWRNIEMNRKIVAAALVLGIQPIVGFAAASPAFADCPANTFCLYESHSYRDGEYRFAPTTSCRNLPAGINNDANAMRNYRSHRVKMWDLPGCGGSLTYTANAFSYDSNFGNNNFSNKASSMKRI</sequence>
<name>A0A428Z0V6_KIBAR</name>
<feature type="transmembrane region" description="Helical" evidence="1">
    <location>
        <begin position="54"/>
        <end position="77"/>
    </location>
</feature>
<evidence type="ECO:0000256" key="1">
    <source>
        <dbReference type="SAM" id="Phobius"/>
    </source>
</evidence>
<evidence type="ECO:0000313" key="2">
    <source>
        <dbReference type="EMBL" id="RSM78129.1"/>
    </source>
</evidence>
<comment type="caution">
    <text evidence="2">The sequence shown here is derived from an EMBL/GenBank/DDBJ whole genome shotgun (WGS) entry which is preliminary data.</text>
</comment>
<evidence type="ECO:0008006" key="4">
    <source>
        <dbReference type="Google" id="ProtNLM"/>
    </source>
</evidence>
<dbReference type="Proteomes" id="UP000287547">
    <property type="component" value="Unassembled WGS sequence"/>
</dbReference>
<dbReference type="Gene3D" id="2.60.20.10">
    <property type="entry name" value="Crystallins"/>
    <property type="match status" value="1"/>
</dbReference>
<protein>
    <recommendedName>
        <fullName evidence="4">Peptidase inhibitor family I36</fullName>
    </recommendedName>
</protein>
<dbReference type="EMBL" id="QHKI01000037">
    <property type="protein sequence ID" value="RSM78129.1"/>
    <property type="molecule type" value="Genomic_DNA"/>
</dbReference>
<keyword evidence="1" id="KW-0812">Transmembrane</keyword>
<dbReference type="AlphaFoldDB" id="A0A428Z0V6"/>
<reference evidence="2 3" key="1">
    <citation type="submission" date="2018-05" db="EMBL/GenBank/DDBJ databases">
        <title>Evolution of GPA BGCs.</title>
        <authorList>
            <person name="Waglechner N."/>
            <person name="Wright G.D."/>
        </authorList>
    </citation>
    <scope>NUCLEOTIDE SEQUENCE [LARGE SCALE GENOMIC DNA]</scope>
    <source>
        <strain evidence="2 3">A82846</strain>
    </source>
</reference>
<accession>A0A428Z0V6</accession>
<dbReference type="Pfam" id="PF03995">
    <property type="entry name" value="Inhibitor_I36"/>
    <property type="match status" value="1"/>
</dbReference>
<keyword evidence="1" id="KW-0472">Membrane</keyword>
<gene>
    <name evidence="2" type="ORF">DMH04_33750</name>
</gene>
<keyword evidence="1" id="KW-1133">Transmembrane helix</keyword>
<proteinExistence type="predicted"/>